<evidence type="ECO:0000313" key="2">
    <source>
        <dbReference type="EMBL" id="QOP40246.1"/>
    </source>
</evidence>
<accession>A0A7M3V913</accession>
<reference evidence="2 3" key="1">
    <citation type="submission" date="2019-06" db="EMBL/GenBank/DDBJ databases">
        <title>Sulfurimonas gotlandica sp. nov., a chemoautotrophic and psychrotolerant epsilonproteobacterium isolated from a pelagic redoxcline, and an emended description of the genus Sulfurimonas.</title>
        <authorList>
            <person name="Wang S."/>
            <person name="Jiang L."/>
            <person name="Shao Z."/>
        </authorList>
    </citation>
    <scope>NUCLEOTIDE SEQUENCE [LARGE SCALE GENOMIC DNA]</scope>
    <source>
        <strain evidence="2 3">B2</strain>
    </source>
</reference>
<dbReference type="RefSeq" id="WP_193113677.1">
    <property type="nucleotide sequence ID" value="NZ_CP041165.1"/>
</dbReference>
<dbReference type="GO" id="GO:0005886">
    <property type="term" value="C:plasma membrane"/>
    <property type="evidence" value="ECO:0007669"/>
    <property type="project" value="TreeGrafter"/>
</dbReference>
<feature type="transmembrane region" description="Helical" evidence="1">
    <location>
        <begin position="95"/>
        <end position="116"/>
    </location>
</feature>
<keyword evidence="1" id="KW-0812">Transmembrane</keyword>
<dbReference type="AlphaFoldDB" id="A0A7M3V913"/>
<protein>
    <submittedName>
        <fullName evidence="2">DUF805 domain-containing protein</fullName>
    </submittedName>
</protein>
<organism evidence="2 3">
    <name type="scientific">Sulfurimonas marina</name>
    <dbReference type="NCBI Taxonomy" id="2590551"/>
    <lineage>
        <taxon>Bacteria</taxon>
        <taxon>Pseudomonadati</taxon>
        <taxon>Campylobacterota</taxon>
        <taxon>Epsilonproteobacteria</taxon>
        <taxon>Campylobacterales</taxon>
        <taxon>Sulfurimonadaceae</taxon>
        <taxon>Sulfurimonas</taxon>
    </lineage>
</organism>
<dbReference type="PANTHER" id="PTHR34980">
    <property type="entry name" value="INNER MEMBRANE PROTEIN-RELATED-RELATED"/>
    <property type="match status" value="1"/>
</dbReference>
<sequence length="142" mass="16512">MDQVKEYFIKYFIDIYRKNYANFDGRARRQEYWFFVLFYFIISFLVGLLDGLIGSEIDYVVYSAGLFGTIFTLASFIPFLALAARRMHDIDKSGWWQLIQIIPVIGWIWFLILTVLQGSVGQNRFGSDPIMETPAPVTVTVE</sequence>
<dbReference type="KEGG" id="smax:FJR03_00210"/>
<dbReference type="Proteomes" id="UP000593910">
    <property type="component" value="Chromosome"/>
</dbReference>
<proteinExistence type="predicted"/>
<keyword evidence="1" id="KW-0472">Membrane</keyword>
<dbReference type="Pfam" id="PF05656">
    <property type="entry name" value="DUF805"/>
    <property type="match status" value="1"/>
</dbReference>
<dbReference type="InterPro" id="IPR008523">
    <property type="entry name" value="DUF805"/>
</dbReference>
<dbReference type="PANTHER" id="PTHR34980:SF2">
    <property type="entry name" value="INNER MEMBRANE PROTEIN YHAH-RELATED"/>
    <property type="match status" value="1"/>
</dbReference>
<keyword evidence="3" id="KW-1185">Reference proteome</keyword>
<feature type="transmembrane region" description="Helical" evidence="1">
    <location>
        <begin position="59"/>
        <end position="83"/>
    </location>
</feature>
<gene>
    <name evidence="2" type="ORF">FJR03_00210</name>
</gene>
<feature type="transmembrane region" description="Helical" evidence="1">
    <location>
        <begin position="32"/>
        <end position="53"/>
    </location>
</feature>
<name>A0A7M3V913_9BACT</name>
<keyword evidence="1" id="KW-1133">Transmembrane helix</keyword>
<evidence type="ECO:0000313" key="3">
    <source>
        <dbReference type="Proteomes" id="UP000593910"/>
    </source>
</evidence>
<dbReference type="EMBL" id="CP041165">
    <property type="protein sequence ID" value="QOP40246.1"/>
    <property type="molecule type" value="Genomic_DNA"/>
</dbReference>
<evidence type="ECO:0000256" key="1">
    <source>
        <dbReference type="SAM" id="Phobius"/>
    </source>
</evidence>